<keyword evidence="1" id="KW-0472">Membrane</keyword>
<comment type="caution">
    <text evidence="2">The sequence shown here is derived from an EMBL/GenBank/DDBJ whole genome shotgun (WGS) entry which is preliminary data.</text>
</comment>
<dbReference type="Proteomes" id="UP001209229">
    <property type="component" value="Unassembled WGS sequence"/>
</dbReference>
<dbReference type="EMBL" id="JAPDPJ010000145">
    <property type="protein sequence ID" value="MCW3789633.1"/>
    <property type="molecule type" value="Genomic_DNA"/>
</dbReference>
<keyword evidence="3" id="KW-1185">Reference proteome</keyword>
<keyword evidence="1" id="KW-0812">Transmembrane</keyword>
<sequence>MKIFFLTLLHCQVTQPQIDPVLEKFLVALLGIVSAIASTLITDYFIKRRRQRIKNIRDGKYSLEVAYNEKLADTNYKENSVYILPPLTDFDLYLKDKGKSVSIIRKKLNSPYSSLYEAENELKYIKDIFDN</sequence>
<dbReference type="AlphaFoldDB" id="A0AAE3SIU5"/>
<evidence type="ECO:0000256" key="1">
    <source>
        <dbReference type="SAM" id="Phobius"/>
    </source>
</evidence>
<keyword evidence="1" id="KW-1133">Transmembrane helix</keyword>
<protein>
    <submittedName>
        <fullName evidence="2">Uncharacterized protein</fullName>
    </submittedName>
</protein>
<evidence type="ECO:0000313" key="2">
    <source>
        <dbReference type="EMBL" id="MCW3789633.1"/>
    </source>
</evidence>
<feature type="transmembrane region" description="Helical" evidence="1">
    <location>
        <begin position="26"/>
        <end position="46"/>
    </location>
</feature>
<evidence type="ECO:0000313" key="3">
    <source>
        <dbReference type="Proteomes" id="UP001209229"/>
    </source>
</evidence>
<reference evidence="2" key="1">
    <citation type="submission" date="2022-10" db="EMBL/GenBank/DDBJ databases">
        <authorList>
            <person name="Yu W.X."/>
        </authorList>
    </citation>
    <scope>NUCLEOTIDE SEQUENCE</scope>
    <source>
        <strain evidence="2">AAT</strain>
    </source>
</reference>
<gene>
    <name evidence="2" type="ORF">OM075_24450</name>
</gene>
<proteinExistence type="predicted"/>
<accession>A0AAE3SIU5</accession>
<dbReference type="RefSeq" id="WP_301193181.1">
    <property type="nucleotide sequence ID" value="NZ_JAPDPJ010000145.1"/>
</dbReference>
<organism evidence="2 3">
    <name type="scientific">Plebeiibacterium sediminum</name>
    <dbReference type="NCBI Taxonomy" id="2992112"/>
    <lineage>
        <taxon>Bacteria</taxon>
        <taxon>Pseudomonadati</taxon>
        <taxon>Bacteroidota</taxon>
        <taxon>Bacteroidia</taxon>
        <taxon>Marinilabiliales</taxon>
        <taxon>Marinilabiliaceae</taxon>
        <taxon>Plebeiibacterium</taxon>
    </lineage>
</organism>
<name>A0AAE3SIU5_9BACT</name>